<dbReference type="Gene3D" id="3.50.50.60">
    <property type="entry name" value="FAD/NAD(P)-binding domain"/>
    <property type="match status" value="1"/>
</dbReference>
<dbReference type="InterPro" id="IPR036188">
    <property type="entry name" value="FAD/NAD-bd_sf"/>
</dbReference>
<reference evidence="3" key="1">
    <citation type="submission" date="2021-02" db="EMBL/GenBank/DDBJ databases">
        <authorList>
            <person name="Dougan E. K."/>
            <person name="Rhodes N."/>
            <person name="Thang M."/>
            <person name="Chan C."/>
        </authorList>
    </citation>
    <scope>NUCLEOTIDE SEQUENCE</scope>
</reference>
<protein>
    <submittedName>
        <fullName evidence="3">YUC9 protein</fullName>
    </submittedName>
</protein>
<evidence type="ECO:0000313" key="4">
    <source>
        <dbReference type="Proteomes" id="UP000604046"/>
    </source>
</evidence>
<dbReference type="AlphaFoldDB" id="A0A812MUC7"/>
<organism evidence="3 4">
    <name type="scientific">Symbiodinium natans</name>
    <dbReference type="NCBI Taxonomy" id="878477"/>
    <lineage>
        <taxon>Eukaryota</taxon>
        <taxon>Sar</taxon>
        <taxon>Alveolata</taxon>
        <taxon>Dinophyceae</taxon>
        <taxon>Suessiales</taxon>
        <taxon>Symbiodiniaceae</taxon>
        <taxon>Symbiodinium</taxon>
    </lineage>
</organism>
<name>A0A812MUC7_9DINO</name>
<proteinExistence type="predicted"/>
<dbReference type="PANTHER" id="PTHR43539">
    <property type="entry name" value="FLAVIN-BINDING MONOOXYGENASE-LIKE PROTEIN (AFU_ORTHOLOGUE AFUA_4G09220)"/>
    <property type="match status" value="1"/>
</dbReference>
<dbReference type="Pfam" id="PF13738">
    <property type="entry name" value="Pyr_redox_3"/>
    <property type="match status" value="1"/>
</dbReference>
<keyword evidence="1" id="KW-0560">Oxidoreductase</keyword>
<dbReference type="PANTHER" id="PTHR43539:SF78">
    <property type="entry name" value="FLAVIN-CONTAINING MONOOXYGENASE"/>
    <property type="match status" value="1"/>
</dbReference>
<sequence>MAEFMSFADNDLPAALAKKPVWSRESSTSTEAPEDMSPKSPCSLSLENIAEDLLKNEVGADTPCPEFDIAFVGYGFTSLGIAWALKQKDASLKMAFVSLDEKPGGLWWDASDNVKLHIPTYRFALPGLPHDQPECHTDSRHQASSEQVRQYAAKIADRVTSAHFVGEVVNVSQEGKLKKVSYAPKGAKADRAHLLCRHVVQATGFDGYGGKPHLLGVPLEVHSSQLRKQAESLRGKRVLLVGSGKSSIDAAHLLIQQQNTVRCLYRSPTAYTRRSFNSPLSSLVMFFHPHRHFTLLEAEVTAEDWKKEAELDDLDSWDWYVVGNPDCEKVREKTRGGIVPLSDFLLMNLMLHAYGVQGDASRVKFTENTDGTVSCEAFPGEKFDCVVSCTGYKGSSKLLPHCINATTPISDLHIHQAHMTGCLLHSFMDDDAKVASWNALASHKSEYQWHQRYAHVRKWCSKHAYDVIIEARRELNESMRSECQVLGKDGGVKMPPWYSLMIVSALEMLEQVLVSSCKVAIRLMWFAAPPCLSRALLRLAGVFRKQ</sequence>
<accession>A0A812MUC7</accession>
<feature type="region of interest" description="Disordered" evidence="2">
    <location>
        <begin position="19"/>
        <end position="41"/>
    </location>
</feature>
<dbReference type="OrthoDB" id="2915840at2759"/>
<dbReference type="Proteomes" id="UP000604046">
    <property type="component" value="Unassembled WGS sequence"/>
</dbReference>
<dbReference type="EMBL" id="CAJNDS010001791">
    <property type="protein sequence ID" value="CAE7279697.1"/>
    <property type="molecule type" value="Genomic_DNA"/>
</dbReference>
<dbReference type="SUPFAM" id="SSF51905">
    <property type="entry name" value="FAD/NAD(P)-binding domain"/>
    <property type="match status" value="1"/>
</dbReference>
<evidence type="ECO:0000256" key="2">
    <source>
        <dbReference type="SAM" id="MobiDB-lite"/>
    </source>
</evidence>
<dbReference type="InterPro" id="IPR050982">
    <property type="entry name" value="Auxin_biosynth/cation_transpt"/>
</dbReference>
<evidence type="ECO:0000256" key="1">
    <source>
        <dbReference type="ARBA" id="ARBA00023002"/>
    </source>
</evidence>
<keyword evidence="4" id="KW-1185">Reference proteome</keyword>
<evidence type="ECO:0000313" key="3">
    <source>
        <dbReference type="EMBL" id="CAE7279697.1"/>
    </source>
</evidence>
<dbReference type="GO" id="GO:0004497">
    <property type="term" value="F:monooxygenase activity"/>
    <property type="evidence" value="ECO:0007669"/>
    <property type="project" value="TreeGrafter"/>
</dbReference>
<gene>
    <name evidence="3" type="primary">YUC9</name>
    <name evidence="3" type="ORF">SNAT2548_LOCUS14824</name>
</gene>
<comment type="caution">
    <text evidence="3">The sequence shown here is derived from an EMBL/GenBank/DDBJ whole genome shotgun (WGS) entry which is preliminary data.</text>
</comment>
<dbReference type="GO" id="GO:0050660">
    <property type="term" value="F:flavin adenine dinucleotide binding"/>
    <property type="evidence" value="ECO:0007669"/>
    <property type="project" value="TreeGrafter"/>
</dbReference>